<evidence type="ECO:0000313" key="3">
    <source>
        <dbReference type="EMBL" id="PNH11279.1"/>
    </source>
</evidence>
<evidence type="ECO:0000313" key="4">
    <source>
        <dbReference type="Proteomes" id="UP000236333"/>
    </source>
</evidence>
<dbReference type="OrthoDB" id="539665at2759"/>
<reference evidence="3 4" key="1">
    <citation type="journal article" date="2017" name="Mol. Biol. Evol.">
        <title>The 4-celled Tetrabaena socialis nuclear genome reveals the essential components for genetic control of cell number at the origin of multicellularity in the volvocine lineage.</title>
        <authorList>
            <person name="Featherston J."/>
            <person name="Arakaki Y."/>
            <person name="Hanschen E.R."/>
            <person name="Ferris P.J."/>
            <person name="Michod R.E."/>
            <person name="Olson B.J.S.C."/>
            <person name="Nozaki H."/>
            <person name="Durand P.M."/>
        </authorList>
    </citation>
    <scope>NUCLEOTIDE SEQUENCE [LARGE SCALE GENOMIC DNA]</scope>
    <source>
        <strain evidence="3 4">NIES-571</strain>
    </source>
</reference>
<keyword evidence="4" id="KW-1185">Reference proteome</keyword>
<gene>
    <name evidence="3" type="ORF">TSOC_001878</name>
</gene>
<organism evidence="3 4">
    <name type="scientific">Tetrabaena socialis</name>
    <dbReference type="NCBI Taxonomy" id="47790"/>
    <lineage>
        <taxon>Eukaryota</taxon>
        <taxon>Viridiplantae</taxon>
        <taxon>Chlorophyta</taxon>
        <taxon>core chlorophytes</taxon>
        <taxon>Chlorophyceae</taxon>
        <taxon>CS clade</taxon>
        <taxon>Chlamydomonadales</taxon>
        <taxon>Tetrabaenaceae</taxon>
        <taxon>Tetrabaena</taxon>
    </lineage>
</organism>
<feature type="region of interest" description="Disordered" evidence="1">
    <location>
        <begin position="522"/>
        <end position="603"/>
    </location>
</feature>
<evidence type="ECO:0000259" key="2">
    <source>
        <dbReference type="Pfam" id="PF12499"/>
    </source>
</evidence>
<feature type="compositionally biased region" description="Polar residues" evidence="1">
    <location>
        <begin position="322"/>
        <end position="333"/>
    </location>
</feature>
<name>A0A2J8AFI7_9CHLO</name>
<protein>
    <submittedName>
        <fullName evidence="3">Sulfated surface glycoprotein</fullName>
    </submittedName>
</protein>
<feature type="compositionally biased region" description="Pro residues" evidence="1">
    <location>
        <begin position="302"/>
        <end position="316"/>
    </location>
</feature>
<evidence type="ECO:0000256" key="1">
    <source>
        <dbReference type="SAM" id="MobiDB-lite"/>
    </source>
</evidence>
<feature type="compositionally biased region" description="Pro residues" evidence="1">
    <location>
        <begin position="268"/>
        <end position="293"/>
    </location>
</feature>
<feature type="domain" description="Pherophorin" evidence="2">
    <location>
        <begin position="608"/>
        <end position="762"/>
    </location>
</feature>
<dbReference type="Pfam" id="PF12499">
    <property type="entry name" value="DUF3707"/>
    <property type="match status" value="1"/>
</dbReference>
<comment type="caution">
    <text evidence="3">The sequence shown here is derived from an EMBL/GenBank/DDBJ whole genome shotgun (WGS) entry which is preliminary data.</text>
</comment>
<feature type="compositionally biased region" description="Pro residues" evidence="1">
    <location>
        <begin position="594"/>
        <end position="603"/>
    </location>
</feature>
<feature type="compositionally biased region" description="Pro residues" evidence="1">
    <location>
        <begin position="531"/>
        <end position="547"/>
    </location>
</feature>
<dbReference type="SUPFAM" id="SSF101447">
    <property type="entry name" value="Formin homology 2 domain (FH2 domain)"/>
    <property type="match status" value="1"/>
</dbReference>
<feature type="compositionally biased region" description="Polar residues" evidence="1">
    <location>
        <begin position="46"/>
        <end position="55"/>
    </location>
</feature>
<dbReference type="InterPro" id="IPR024616">
    <property type="entry name" value="Pherophorin"/>
</dbReference>
<proteinExistence type="predicted"/>
<feature type="region of interest" description="Disordered" evidence="1">
    <location>
        <begin position="265"/>
        <end position="333"/>
    </location>
</feature>
<feature type="compositionally biased region" description="Pro residues" evidence="1">
    <location>
        <begin position="14"/>
        <end position="43"/>
    </location>
</feature>
<accession>A0A2J8AFI7</accession>
<feature type="region of interest" description="Disordered" evidence="1">
    <location>
        <begin position="1"/>
        <end position="66"/>
    </location>
</feature>
<dbReference type="EMBL" id="PGGS01000033">
    <property type="protein sequence ID" value="PNH11279.1"/>
    <property type="molecule type" value="Genomic_DNA"/>
</dbReference>
<dbReference type="Proteomes" id="UP000236333">
    <property type="component" value="Unassembled WGS sequence"/>
</dbReference>
<dbReference type="AlphaFoldDB" id="A0A2J8AFI7"/>
<sequence length="801" mass="85551">MLRGDAAEGSQRAPPLPPGPPDFPSPPPPPPPPPPPLPPPSPPSSCINDGPSTQLDGPPPSSRACGDQATCIDSTLDTKQCSFAYQGGQRYLYCSVCIQWPRPGSTCAFMNAAPPPPRGRGRDPAAATGSFTPLIDTVCSADSLSSVIEGRGGVPVPGGINQASPWLPGNDTKYCQWIRWADGDDTPASVMYSVRTGDKACSMLDMATMVSLRGFSGMCTGPRFSQGGRVAGCASNDGTIFNECLWTLTVPRPGSSGWQGLGAVCIPPDTPALPPPPSRPSRPPPNQRPPPRRGAPGQRAPSFPPFPPFPSPPPADPDCKQRGTSSETSGAGAMSCNTQASCMDLDYDSSACYWSRGFLYCSACIVWPRAGSACGLSMDSPIDWVCAGDELSTVLDPDTGLTTQGGSAQVLPWPSQQRYCQLVRWAPDDMAPQAVLFSVKQGDKRCTRARNVTMTLLGLDATCSSPRTNSQDGAAGCQGNDGTWNSVVLNLPATLPYPHAPRDADIVNECLWSLQVPRPGGPGWSGRVCVPPRPLASPPPLQASSPPPRRRPATPGRRAPPVFEPPSPDPPRRSASSPPPPPKRNPLQPGLRRPNPPPQPPTSPNYGFPFCACKKRTLSTSPYRLVYDNSTALPILADGKERVRHCFHIKVEGCDANAQCCNMGMKKVELSVQNQCRQSVKLALLDGRSYPWSFTQNVNNGQTFTTFKLSSLAMEKPDVNDGMPLCIILTEPCQTLADFCYAPTGGDWCRYTFFSTDEQCCPSGDLLAVQSVDVEEVVEFDIGAVQEIEFGRRRLATDGFS</sequence>